<evidence type="ECO:0000256" key="12">
    <source>
        <dbReference type="ARBA" id="ARBA00037278"/>
    </source>
</evidence>
<evidence type="ECO:0008006" key="18">
    <source>
        <dbReference type="Google" id="ProtNLM"/>
    </source>
</evidence>
<evidence type="ECO:0000256" key="3">
    <source>
        <dbReference type="ARBA" id="ARBA00022525"/>
    </source>
</evidence>
<evidence type="ECO:0000313" key="17">
    <source>
        <dbReference type="Proteomes" id="UP000829685"/>
    </source>
</evidence>
<name>A0A9Q0ANR1_9PEZI</name>
<evidence type="ECO:0000256" key="5">
    <source>
        <dbReference type="ARBA" id="ARBA00022737"/>
    </source>
</evidence>
<dbReference type="PROSITE" id="PS00502">
    <property type="entry name" value="POLYGALACTURONASE"/>
    <property type="match status" value="1"/>
</dbReference>
<keyword evidence="17" id="KW-1185">Reference proteome</keyword>
<keyword evidence="8" id="KW-0119">Carbohydrate metabolism</keyword>
<keyword evidence="6 14" id="KW-0378">Hydrolase</keyword>
<accession>A0A9Q0ANR1</accession>
<keyword evidence="7" id="KW-0325">Glycoprotein</keyword>
<protein>
    <recommendedName>
        <fullName evidence="18">Endo-xylogalacturonan hydrolase A</fullName>
    </recommendedName>
</protein>
<evidence type="ECO:0000256" key="7">
    <source>
        <dbReference type="ARBA" id="ARBA00023180"/>
    </source>
</evidence>
<comment type="subcellular location">
    <subcellularLocation>
        <location evidence="1">Secreted</location>
    </subcellularLocation>
</comment>
<dbReference type="Gene3D" id="2.160.20.10">
    <property type="entry name" value="Single-stranded right-handed beta-helix, Pectin lyase-like"/>
    <property type="match status" value="1"/>
</dbReference>
<keyword evidence="11" id="KW-0624">Polysaccharide degradation</keyword>
<evidence type="ECO:0000256" key="1">
    <source>
        <dbReference type="ARBA" id="ARBA00004613"/>
    </source>
</evidence>
<evidence type="ECO:0000256" key="4">
    <source>
        <dbReference type="ARBA" id="ARBA00022729"/>
    </source>
</evidence>
<keyword evidence="9 14" id="KW-0326">Glycosidase</keyword>
<dbReference type="InterPro" id="IPR000743">
    <property type="entry name" value="Glyco_hydro_28"/>
</dbReference>
<feature type="active site" evidence="13">
    <location>
        <position position="250"/>
    </location>
</feature>
<dbReference type="GO" id="GO:0071555">
    <property type="term" value="P:cell wall organization"/>
    <property type="evidence" value="ECO:0007669"/>
    <property type="project" value="UniProtKB-KW"/>
</dbReference>
<comment type="function">
    <text evidence="12">Pectinolytic enzyme involved in the degradation of xylogalacturonan (xga), a galacturonan backbone heavily substituted with xylose, and which is one important component of the hairy regions of pectin. Activity requires a galacturonic acid backbone substituted with xylose.</text>
</comment>
<evidence type="ECO:0000256" key="13">
    <source>
        <dbReference type="PROSITE-ProRule" id="PRU10052"/>
    </source>
</evidence>
<proteinExistence type="inferred from homology"/>
<organism evidence="16 17">
    <name type="scientific">Neoarthrinium moseri</name>
    <dbReference type="NCBI Taxonomy" id="1658444"/>
    <lineage>
        <taxon>Eukaryota</taxon>
        <taxon>Fungi</taxon>
        <taxon>Dikarya</taxon>
        <taxon>Ascomycota</taxon>
        <taxon>Pezizomycotina</taxon>
        <taxon>Sordariomycetes</taxon>
        <taxon>Xylariomycetidae</taxon>
        <taxon>Amphisphaeriales</taxon>
        <taxon>Apiosporaceae</taxon>
        <taxon>Neoarthrinium</taxon>
    </lineage>
</organism>
<evidence type="ECO:0000256" key="8">
    <source>
        <dbReference type="ARBA" id="ARBA00023277"/>
    </source>
</evidence>
<keyword evidence="5" id="KW-0677">Repeat</keyword>
<evidence type="ECO:0000256" key="15">
    <source>
        <dbReference type="SAM" id="SignalP"/>
    </source>
</evidence>
<feature type="chain" id="PRO_5040273571" description="Endo-xylogalacturonan hydrolase A" evidence="15">
    <location>
        <begin position="18"/>
        <end position="407"/>
    </location>
</feature>
<dbReference type="EMBL" id="JAFIMR010000018">
    <property type="protein sequence ID" value="KAI1867604.1"/>
    <property type="molecule type" value="Genomic_DNA"/>
</dbReference>
<keyword evidence="4 15" id="KW-0732">Signal</keyword>
<dbReference type="GO" id="GO:0045490">
    <property type="term" value="P:pectin catabolic process"/>
    <property type="evidence" value="ECO:0007669"/>
    <property type="project" value="UniProtKB-ARBA"/>
</dbReference>
<dbReference type="GO" id="GO:0004650">
    <property type="term" value="F:polygalacturonase activity"/>
    <property type="evidence" value="ECO:0007669"/>
    <property type="project" value="InterPro"/>
</dbReference>
<dbReference type="InterPro" id="IPR011050">
    <property type="entry name" value="Pectin_lyase_fold/virulence"/>
</dbReference>
<dbReference type="Pfam" id="PF00295">
    <property type="entry name" value="Glyco_hydro_28"/>
    <property type="match status" value="1"/>
</dbReference>
<dbReference type="PANTHER" id="PTHR31736">
    <property type="match status" value="1"/>
</dbReference>
<evidence type="ECO:0000256" key="14">
    <source>
        <dbReference type="RuleBase" id="RU361169"/>
    </source>
</evidence>
<dbReference type="InterPro" id="IPR012334">
    <property type="entry name" value="Pectin_lyas_fold"/>
</dbReference>
<dbReference type="SUPFAM" id="SSF51126">
    <property type="entry name" value="Pectin lyase-like"/>
    <property type="match status" value="1"/>
</dbReference>
<gene>
    <name evidence="16" type="ORF">JX265_007406</name>
</gene>
<keyword evidence="10" id="KW-0961">Cell wall biogenesis/degradation</keyword>
<evidence type="ECO:0000256" key="6">
    <source>
        <dbReference type="ARBA" id="ARBA00022801"/>
    </source>
</evidence>
<dbReference type="SMART" id="SM00710">
    <property type="entry name" value="PbH1"/>
    <property type="match status" value="6"/>
</dbReference>
<evidence type="ECO:0000256" key="9">
    <source>
        <dbReference type="ARBA" id="ARBA00023295"/>
    </source>
</evidence>
<evidence type="ECO:0000313" key="16">
    <source>
        <dbReference type="EMBL" id="KAI1867604.1"/>
    </source>
</evidence>
<dbReference type="PANTHER" id="PTHR31736:SF9">
    <property type="entry name" value="ENDO-XYLOGALACTURONAN HYDROLASE A-RELATED"/>
    <property type="match status" value="1"/>
</dbReference>
<keyword evidence="3" id="KW-0964">Secreted</keyword>
<evidence type="ECO:0000256" key="10">
    <source>
        <dbReference type="ARBA" id="ARBA00023316"/>
    </source>
</evidence>
<dbReference type="AlphaFoldDB" id="A0A9Q0ANR1"/>
<feature type="signal peptide" evidence="15">
    <location>
        <begin position="1"/>
        <end position="17"/>
    </location>
</feature>
<evidence type="ECO:0000256" key="2">
    <source>
        <dbReference type="ARBA" id="ARBA00008834"/>
    </source>
</evidence>
<dbReference type="Proteomes" id="UP000829685">
    <property type="component" value="Unassembled WGS sequence"/>
</dbReference>
<dbReference type="InterPro" id="IPR006626">
    <property type="entry name" value="PbH1"/>
</dbReference>
<evidence type="ECO:0000256" key="11">
    <source>
        <dbReference type="ARBA" id="ARBA00023326"/>
    </source>
</evidence>
<comment type="similarity">
    <text evidence="2 14">Belongs to the glycosyl hydrolase 28 family.</text>
</comment>
<sequence length="407" mass="41638">MLQLILIALTAAAAVSASILPAEQPPSRVAERASTCTPKAGGSGSIDDVPALQSAIASCASGTIYIPPSTTYYVNSALSLKGCSGCTIQLEGTLKIASDTDYWNGKTAQIEVNGINGLKIYSSSGNGLIDGNGQNAYDRFAEDSSYDRPTLLYITGASNNVVVQNIKLKNPPNVFISATGKSTNLQFTGLNLSATSKSSNPAKNTDGFDIGPASYVTVTGTTITNDDDCIAFKPGADYVTVTDITCTGSHGLSVGSLGNKHGSTDTVSNVYVKGATMIDSTKAAGIKLYPAGSAHGTAVVRNVTWENVVVDNCDYAFQIQSCYNEDADYCKSTPSTATLSGIVVKGFSGTTSNKYQPTVANINCPAGGSCGVAMSGMTVKPPSGTAKYLCANTPSGLGVTCSSGASG</sequence>
<comment type="caution">
    <text evidence="16">The sequence shown here is derived from an EMBL/GenBank/DDBJ whole genome shotgun (WGS) entry which is preliminary data.</text>
</comment>
<reference evidence="16" key="1">
    <citation type="submission" date="2021-03" db="EMBL/GenBank/DDBJ databases">
        <title>Revisited historic fungal species revealed as producer of novel bioactive compounds through whole genome sequencing and comparative genomics.</title>
        <authorList>
            <person name="Vignolle G.A."/>
            <person name="Hochenegger N."/>
            <person name="Mach R.L."/>
            <person name="Mach-Aigner A.R."/>
            <person name="Javad Rahimi M."/>
            <person name="Salim K.A."/>
            <person name="Chan C.M."/>
            <person name="Lim L.B.L."/>
            <person name="Cai F."/>
            <person name="Druzhinina I.S."/>
            <person name="U'Ren J.M."/>
            <person name="Derntl C."/>
        </authorList>
    </citation>
    <scope>NUCLEOTIDE SEQUENCE</scope>
    <source>
        <strain evidence="16">TUCIM 5799</strain>
    </source>
</reference>
<dbReference type="GO" id="GO:0005576">
    <property type="term" value="C:extracellular region"/>
    <property type="evidence" value="ECO:0007669"/>
    <property type="project" value="UniProtKB-SubCell"/>
</dbReference>